<dbReference type="EMBL" id="MU970137">
    <property type="protein sequence ID" value="KAK9320264.1"/>
    <property type="molecule type" value="Genomic_DNA"/>
</dbReference>
<protein>
    <submittedName>
        <fullName evidence="1">Uncharacterized protein</fullName>
    </submittedName>
</protein>
<organism evidence="1 2">
    <name type="scientific">Lipomyces orientalis</name>
    <dbReference type="NCBI Taxonomy" id="1233043"/>
    <lineage>
        <taxon>Eukaryota</taxon>
        <taxon>Fungi</taxon>
        <taxon>Dikarya</taxon>
        <taxon>Ascomycota</taxon>
        <taxon>Saccharomycotina</taxon>
        <taxon>Lipomycetes</taxon>
        <taxon>Lipomycetales</taxon>
        <taxon>Lipomycetaceae</taxon>
        <taxon>Lipomyces</taxon>
    </lineage>
</organism>
<name>A0ACC3TGI1_9ASCO</name>
<comment type="caution">
    <text evidence="1">The sequence shown here is derived from an EMBL/GenBank/DDBJ whole genome shotgun (WGS) entry which is preliminary data.</text>
</comment>
<dbReference type="Proteomes" id="UP001489719">
    <property type="component" value="Unassembled WGS sequence"/>
</dbReference>
<evidence type="ECO:0000313" key="1">
    <source>
        <dbReference type="EMBL" id="KAK9320264.1"/>
    </source>
</evidence>
<sequence>MSAQIPATPSHKRKGRADVITEDKRRVVFRPVLDNPHVKVLWPAVSADDGQLFVDLLCSLLQPVGTYISTKSKVKKQKKTLTATACSSQAAEQLQKPARPDVLNYLTFGFNPTTFALEAQTSSIYAQPSYIAPIKHTTAVSSKKASKRPLTAVFVSRSDITPALLLSHFPTLCASSSMPVKLVQLPRGSLARLAQATSIPGLGILGIRQDFPGASMLFNALERVDQVVVPWAEASHGGSVYELLEVKQIITSAPIMSSSSKKNGDDN</sequence>
<accession>A0ACC3TGI1</accession>
<gene>
    <name evidence="1" type="ORF">V1517DRAFT_329886</name>
</gene>
<reference evidence="2" key="1">
    <citation type="journal article" date="2024" name="Front. Bioeng. Biotechnol.">
        <title>Genome-scale model development and genomic sequencing of the oleaginous clade Lipomyces.</title>
        <authorList>
            <person name="Czajka J.J."/>
            <person name="Han Y."/>
            <person name="Kim J."/>
            <person name="Mondo S.J."/>
            <person name="Hofstad B.A."/>
            <person name="Robles A."/>
            <person name="Haridas S."/>
            <person name="Riley R."/>
            <person name="LaButti K."/>
            <person name="Pangilinan J."/>
            <person name="Andreopoulos W."/>
            <person name="Lipzen A."/>
            <person name="Yan J."/>
            <person name="Wang M."/>
            <person name="Ng V."/>
            <person name="Grigoriev I.V."/>
            <person name="Spatafora J.W."/>
            <person name="Magnuson J.K."/>
            <person name="Baker S.E."/>
            <person name="Pomraning K.R."/>
        </authorList>
    </citation>
    <scope>NUCLEOTIDE SEQUENCE [LARGE SCALE GENOMIC DNA]</scope>
    <source>
        <strain evidence="2">CBS 10300</strain>
    </source>
</reference>
<evidence type="ECO:0000313" key="2">
    <source>
        <dbReference type="Proteomes" id="UP001489719"/>
    </source>
</evidence>
<proteinExistence type="predicted"/>
<keyword evidence="2" id="KW-1185">Reference proteome</keyword>